<feature type="transmembrane region" description="Helical" evidence="1">
    <location>
        <begin position="36"/>
        <end position="54"/>
    </location>
</feature>
<keyword evidence="3" id="KW-1185">Reference proteome</keyword>
<evidence type="ECO:0000313" key="3">
    <source>
        <dbReference type="Proteomes" id="UP000326509"/>
    </source>
</evidence>
<keyword evidence="1" id="KW-0812">Transmembrane</keyword>
<evidence type="ECO:0000256" key="1">
    <source>
        <dbReference type="SAM" id="Phobius"/>
    </source>
</evidence>
<keyword evidence="1" id="KW-0472">Membrane</keyword>
<organism evidence="2 3">
    <name type="scientific">Patiriisocius marinus</name>
    <dbReference type="NCBI Taxonomy" id="1397112"/>
    <lineage>
        <taxon>Bacteria</taxon>
        <taxon>Pseudomonadati</taxon>
        <taxon>Bacteroidota</taxon>
        <taxon>Flavobacteriia</taxon>
        <taxon>Flavobacteriales</taxon>
        <taxon>Flavobacteriaceae</taxon>
        <taxon>Patiriisocius</taxon>
    </lineage>
</organism>
<keyword evidence="1" id="KW-1133">Transmembrane helix</keyword>
<name>A0A5J4IYS8_9FLAO</name>
<dbReference type="EMBL" id="BKCG01000005">
    <property type="protein sequence ID" value="GER60106.1"/>
    <property type="molecule type" value="Genomic_DNA"/>
</dbReference>
<reference evidence="2 3" key="1">
    <citation type="submission" date="2019-08" db="EMBL/GenBank/DDBJ databases">
        <title>Draft genome sequence of Ulvibacter marinus type strain NBRC 109484.</title>
        <authorList>
            <person name="Kawano K."/>
            <person name="Ushijima N."/>
            <person name="Kihara M."/>
            <person name="Itoh H."/>
        </authorList>
    </citation>
    <scope>NUCLEOTIDE SEQUENCE [LARGE SCALE GENOMIC DNA]</scope>
    <source>
        <strain evidence="2 3">NBRC 109484</strain>
    </source>
</reference>
<protein>
    <submittedName>
        <fullName evidence="2">Uncharacterized protein</fullName>
    </submittedName>
</protein>
<dbReference type="OrthoDB" id="1164687at2"/>
<dbReference type="RefSeq" id="WP_151674545.1">
    <property type="nucleotide sequence ID" value="NZ_BKCG01000005.1"/>
</dbReference>
<dbReference type="Proteomes" id="UP000326509">
    <property type="component" value="Unassembled WGS sequence"/>
</dbReference>
<gene>
    <name evidence="2" type="ORF">ULMA_22140</name>
</gene>
<evidence type="ECO:0000313" key="2">
    <source>
        <dbReference type="EMBL" id="GER60106.1"/>
    </source>
</evidence>
<accession>A0A5J4IYS8</accession>
<dbReference type="AlphaFoldDB" id="A0A5J4IYS8"/>
<sequence length="82" mass="8974">MPEKRSIKDLIDGLVDKDGIKTEVTVTLTNQTLTKIVLALLASGATIVVVAHLTKNLFPNHQIAALQVDIKSIKETLKKQLK</sequence>
<comment type="caution">
    <text evidence="2">The sequence shown here is derived from an EMBL/GenBank/DDBJ whole genome shotgun (WGS) entry which is preliminary data.</text>
</comment>
<proteinExistence type="predicted"/>